<dbReference type="Proteomes" id="UP001499882">
    <property type="component" value="Unassembled WGS sequence"/>
</dbReference>
<evidence type="ECO:0000313" key="3">
    <source>
        <dbReference type="Proteomes" id="UP001499882"/>
    </source>
</evidence>
<name>A0ABP8ZC35_9ACTN</name>
<keyword evidence="1" id="KW-0812">Transmembrane</keyword>
<feature type="transmembrane region" description="Helical" evidence="1">
    <location>
        <begin position="49"/>
        <end position="67"/>
    </location>
</feature>
<accession>A0ABP8ZC35</accession>
<comment type="caution">
    <text evidence="2">The sequence shown here is derived from an EMBL/GenBank/DDBJ whole genome shotgun (WGS) entry which is preliminary data.</text>
</comment>
<dbReference type="EMBL" id="BAABKN010000027">
    <property type="protein sequence ID" value="GAA4752511.1"/>
    <property type="molecule type" value="Genomic_DNA"/>
</dbReference>
<evidence type="ECO:0000256" key="1">
    <source>
        <dbReference type="SAM" id="Phobius"/>
    </source>
</evidence>
<feature type="transmembrane region" description="Helical" evidence="1">
    <location>
        <begin position="73"/>
        <end position="94"/>
    </location>
</feature>
<keyword evidence="3" id="KW-1185">Reference proteome</keyword>
<sequence length="195" mass="20166">MAPANHLFWINSRKVRLASTPIRGRILGVVRANHPLSDPLGFARGGEGAITGTVVCAAAIAAGAGTVDTTAQLSVAIAGTVIVYWIAHLHAITIGSAMNQHHHPLAAVRHAFWEALPIAGASLVPLGILLIMRLFGASLIVGAWTALYATIALLAIYSYQAGARGGLGMRGRLASALVGALVGVLVVVLKLLLQH</sequence>
<evidence type="ECO:0008006" key="4">
    <source>
        <dbReference type="Google" id="ProtNLM"/>
    </source>
</evidence>
<keyword evidence="1" id="KW-0472">Membrane</keyword>
<feature type="transmembrane region" description="Helical" evidence="1">
    <location>
        <begin position="173"/>
        <end position="193"/>
    </location>
</feature>
<proteinExistence type="predicted"/>
<keyword evidence="1" id="KW-1133">Transmembrane helix</keyword>
<reference evidence="3" key="1">
    <citation type="journal article" date="2019" name="Int. J. Syst. Evol. Microbiol.">
        <title>The Global Catalogue of Microorganisms (GCM) 10K type strain sequencing project: providing services to taxonomists for standard genome sequencing and annotation.</title>
        <authorList>
            <consortium name="The Broad Institute Genomics Platform"/>
            <consortium name="The Broad Institute Genome Sequencing Center for Infectious Disease"/>
            <person name="Wu L."/>
            <person name="Ma J."/>
        </authorList>
    </citation>
    <scope>NUCLEOTIDE SEQUENCE [LARGE SCALE GENOMIC DNA]</scope>
    <source>
        <strain evidence="3">JCM 18532</strain>
    </source>
</reference>
<gene>
    <name evidence="2" type="ORF">GCM10023350_42230</name>
</gene>
<organism evidence="2 3">
    <name type="scientific">Nocardioides endophyticus</name>
    <dbReference type="NCBI Taxonomy" id="1353775"/>
    <lineage>
        <taxon>Bacteria</taxon>
        <taxon>Bacillati</taxon>
        <taxon>Actinomycetota</taxon>
        <taxon>Actinomycetes</taxon>
        <taxon>Propionibacteriales</taxon>
        <taxon>Nocardioidaceae</taxon>
        <taxon>Nocardioides</taxon>
    </lineage>
</organism>
<protein>
    <recommendedName>
        <fullName evidence="4">Yip1 domain-containing protein</fullName>
    </recommendedName>
</protein>
<feature type="transmembrane region" description="Helical" evidence="1">
    <location>
        <begin position="141"/>
        <end position="161"/>
    </location>
</feature>
<feature type="transmembrane region" description="Helical" evidence="1">
    <location>
        <begin position="115"/>
        <end position="135"/>
    </location>
</feature>
<evidence type="ECO:0000313" key="2">
    <source>
        <dbReference type="EMBL" id="GAA4752511.1"/>
    </source>
</evidence>